<organism evidence="1 2">
    <name type="scientific">Vibrio variabilis</name>
    <dbReference type="NCBI Taxonomy" id="990271"/>
    <lineage>
        <taxon>Bacteria</taxon>
        <taxon>Pseudomonadati</taxon>
        <taxon>Pseudomonadota</taxon>
        <taxon>Gammaproteobacteria</taxon>
        <taxon>Vibrionales</taxon>
        <taxon>Vibrionaceae</taxon>
        <taxon>Vibrio</taxon>
    </lineage>
</organism>
<accession>A0ABQ0JQA9</accession>
<reference evidence="2" key="1">
    <citation type="submission" date="2014-09" db="EMBL/GenBank/DDBJ databases">
        <title>Vibrio variabilis JCM 19239. (C206) whole genome shotgun sequence.</title>
        <authorList>
            <person name="Sawabe T."/>
            <person name="Meirelles P."/>
            <person name="Nakanishi M."/>
            <person name="Sayaka M."/>
            <person name="Hattori M."/>
            <person name="Ohkuma M."/>
        </authorList>
    </citation>
    <scope>NUCLEOTIDE SEQUENCE [LARGE SCALE GENOMIC DNA]</scope>
    <source>
        <strain evidence="2">JCM 19239</strain>
    </source>
</reference>
<keyword evidence="2" id="KW-1185">Reference proteome</keyword>
<evidence type="ECO:0000313" key="2">
    <source>
        <dbReference type="Proteomes" id="UP000029223"/>
    </source>
</evidence>
<protein>
    <submittedName>
        <fullName evidence="1">Uncharacterized protein</fullName>
    </submittedName>
</protein>
<name>A0ABQ0JQA9_9VIBR</name>
<gene>
    <name evidence="1" type="ORF">JCM19239_6987</name>
</gene>
<evidence type="ECO:0000313" key="1">
    <source>
        <dbReference type="EMBL" id="GAL30918.1"/>
    </source>
</evidence>
<dbReference type="Proteomes" id="UP000029223">
    <property type="component" value="Unassembled WGS sequence"/>
</dbReference>
<proteinExistence type="predicted"/>
<comment type="caution">
    <text evidence="1">The sequence shown here is derived from an EMBL/GenBank/DDBJ whole genome shotgun (WGS) entry which is preliminary data.</text>
</comment>
<sequence>MDVVVMLTNGRFGVLEDCDKLELEGELVECWLKKKKDLNWQRVKWSVFFN</sequence>
<dbReference type="EMBL" id="BBMS01000119">
    <property type="protein sequence ID" value="GAL30918.1"/>
    <property type="molecule type" value="Genomic_DNA"/>
</dbReference>